<evidence type="ECO:0000313" key="2">
    <source>
        <dbReference type="EMBL" id="MDG0815477.1"/>
    </source>
</evidence>
<accession>A0ABT6DG74</accession>
<reference evidence="2" key="1">
    <citation type="submission" date="2022-08" db="EMBL/GenBank/DDBJ databases">
        <title>Novel Bdellovibrio Species Isolated from Svalbard: Designation Bdellovibrio svalbardensis.</title>
        <authorList>
            <person name="Mitchell R.J."/>
            <person name="Choi S.Y."/>
        </authorList>
    </citation>
    <scope>NUCLEOTIDE SEQUENCE</scope>
    <source>
        <strain evidence="2">PAP01</strain>
    </source>
</reference>
<feature type="transmembrane region" description="Helical" evidence="1">
    <location>
        <begin position="216"/>
        <end position="234"/>
    </location>
</feature>
<evidence type="ECO:0000313" key="3">
    <source>
        <dbReference type="Proteomes" id="UP001152321"/>
    </source>
</evidence>
<keyword evidence="1" id="KW-0472">Membrane</keyword>
<feature type="transmembrane region" description="Helical" evidence="1">
    <location>
        <begin position="156"/>
        <end position="173"/>
    </location>
</feature>
<dbReference type="RefSeq" id="WP_277576952.1">
    <property type="nucleotide sequence ID" value="NZ_JANRMI010000001.1"/>
</dbReference>
<gene>
    <name evidence="2" type="ORF">NWE73_03820</name>
</gene>
<evidence type="ECO:0000256" key="1">
    <source>
        <dbReference type="SAM" id="Phobius"/>
    </source>
</evidence>
<dbReference type="Proteomes" id="UP001152321">
    <property type="component" value="Unassembled WGS sequence"/>
</dbReference>
<keyword evidence="1" id="KW-1133">Transmembrane helix</keyword>
<feature type="transmembrane region" description="Helical" evidence="1">
    <location>
        <begin position="246"/>
        <end position="265"/>
    </location>
</feature>
<protein>
    <recommendedName>
        <fullName evidence="4">Histidine kinase N-terminal 7TM region domain-containing protein</fullName>
    </recommendedName>
</protein>
<dbReference type="EMBL" id="JANRMI010000001">
    <property type="protein sequence ID" value="MDG0815477.1"/>
    <property type="molecule type" value="Genomic_DNA"/>
</dbReference>
<keyword evidence="3" id="KW-1185">Reference proteome</keyword>
<keyword evidence="1" id="KW-0812">Transmembrane</keyword>
<name>A0ABT6DG74_9BACT</name>
<evidence type="ECO:0008006" key="4">
    <source>
        <dbReference type="Google" id="ProtNLM"/>
    </source>
</evidence>
<feature type="transmembrane region" description="Helical" evidence="1">
    <location>
        <begin position="124"/>
        <end position="144"/>
    </location>
</feature>
<feature type="transmembrane region" description="Helical" evidence="1">
    <location>
        <begin position="97"/>
        <end position="118"/>
    </location>
</feature>
<feature type="transmembrane region" description="Helical" evidence="1">
    <location>
        <begin position="185"/>
        <end position="204"/>
    </location>
</feature>
<organism evidence="2 3">
    <name type="scientific">Bdellovibrio svalbardensis</name>
    <dbReference type="NCBI Taxonomy" id="2972972"/>
    <lineage>
        <taxon>Bacteria</taxon>
        <taxon>Pseudomonadati</taxon>
        <taxon>Bdellovibrionota</taxon>
        <taxon>Bdellovibrionia</taxon>
        <taxon>Bdellovibrionales</taxon>
        <taxon>Pseudobdellovibrionaceae</taxon>
        <taxon>Bdellovibrio</taxon>
    </lineage>
</organism>
<feature type="transmembrane region" description="Helical" evidence="1">
    <location>
        <begin position="37"/>
        <end position="57"/>
    </location>
</feature>
<comment type="caution">
    <text evidence="2">The sequence shown here is derived from an EMBL/GenBank/DDBJ whole genome shotgun (WGS) entry which is preliminary data.</text>
</comment>
<proteinExistence type="predicted"/>
<feature type="transmembrane region" description="Helical" evidence="1">
    <location>
        <begin position="63"/>
        <end position="85"/>
    </location>
</feature>
<sequence>MMNQNLQIFDACLSLLGALGIWPALRRLYRQESLNPLEIRMWGILASMLALFVVRFPLTAFDIRAFGGATYIAGIWLAFFVFLYFEGLLRKHMPFWLKLYMAVGSLIFIVDALANHLSGNRPHLIAFGIFMLGAQIFVALTALLRNRREHSRSENTLLDISILGLLLLGPLFLSDVTTYGLPHIPKLGALGGLLFTYFSLFNQALVKDRSFILRKLGKTLLFAAILLIPASLLFEDFNWDVGFRMYVFLVDVLLVFRIHSAVKFLNGDDDFFKYVHQFVDSEKFDLASLKNKISEVFAKTDIKILSAADLTGYDIPKIINLFSLHQTHLFNLEDIRQLLSDEAKKANLPREEVQIYEQIQHLLDENGMTYACLLSAKSGDLLLLHIPYVAYSQIVETKTALIRDYAKLLERTTTT</sequence>